<dbReference type="STRING" id="161895.CPHO_04575"/>
<sequence>MKNPFLFNVADMLRGPSSDGLPQTRTQQGPAPERIGVEMIAIPEGEEVTVEAALSPLGGAISVDAHITGTLRGQCARCLTELERPLDLRISQIYAADPDFISGDPADEGEQGSGDETPLIDRDVIDISQDVINEAGLTLPFSPVCEQPCTIETPEGVTTGVSGEEIDERWAGLEKFL</sequence>
<dbReference type="Pfam" id="PF02620">
    <property type="entry name" value="YceD"/>
    <property type="match status" value="1"/>
</dbReference>
<reference evidence="2 3" key="1">
    <citation type="submission" date="2014-08" db="EMBL/GenBank/DDBJ databases">
        <title>Complete genome sequence of Corynebacterium phocae M408/89/1(T)(=DSM 44612(T)), isolated from the common seal (Phoca vitulina).</title>
        <authorList>
            <person name="Ruckert C."/>
            <person name="Albersmeier A."/>
            <person name="Winkler A."/>
            <person name="Kalinowski J."/>
        </authorList>
    </citation>
    <scope>NUCLEOTIDE SEQUENCE [LARGE SCALE GENOMIC DNA]</scope>
    <source>
        <strain evidence="2 3">M408/89/1</strain>
    </source>
</reference>
<organism evidence="2 3">
    <name type="scientific">Corynebacterium phocae</name>
    <dbReference type="NCBI Taxonomy" id="161895"/>
    <lineage>
        <taxon>Bacteria</taxon>
        <taxon>Bacillati</taxon>
        <taxon>Actinomycetota</taxon>
        <taxon>Actinomycetes</taxon>
        <taxon>Mycobacteriales</taxon>
        <taxon>Corynebacteriaceae</taxon>
        <taxon>Corynebacterium</taxon>
    </lineage>
</organism>
<gene>
    <name evidence="2" type="ORF">CPHO_04575</name>
</gene>
<evidence type="ECO:0000313" key="2">
    <source>
        <dbReference type="EMBL" id="APT93667.1"/>
    </source>
</evidence>
<dbReference type="AlphaFoldDB" id="A0A1L7D6H1"/>
<accession>A0A1L7D6H1</accession>
<proteinExistence type="predicted"/>
<dbReference type="KEGG" id="cpho:CPHO_04575"/>
<dbReference type="EMBL" id="CP009249">
    <property type="protein sequence ID" value="APT93667.1"/>
    <property type="molecule type" value="Genomic_DNA"/>
</dbReference>
<evidence type="ECO:0000256" key="1">
    <source>
        <dbReference type="SAM" id="MobiDB-lite"/>
    </source>
</evidence>
<keyword evidence="2" id="KW-0238">DNA-binding</keyword>
<feature type="region of interest" description="Disordered" evidence="1">
    <location>
        <begin position="99"/>
        <end position="118"/>
    </location>
</feature>
<evidence type="ECO:0000313" key="3">
    <source>
        <dbReference type="Proteomes" id="UP000185491"/>
    </source>
</evidence>
<dbReference type="OrthoDB" id="9790372at2"/>
<dbReference type="GO" id="GO:0003677">
    <property type="term" value="F:DNA binding"/>
    <property type="evidence" value="ECO:0007669"/>
    <property type="project" value="UniProtKB-KW"/>
</dbReference>
<dbReference type="InterPro" id="IPR003772">
    <property type="entry name" value="YceD"/>
</dbReference>
<protein>
    <submittedName>
        <fullName evidence="2">DNA-binding protein</fullName>
    </submittedName>
</protein>
<dbReference type="Proteomes" id="UP000185491">
    <property type="component" value="Chromosome"/>
</dbReference>
<keyword evidence="3" id="KW-1185">Reference proteome</keyword>
<name>A0A1L7D6H1_9CORY</name>